<evidence type="ECO:0000313" key="2">
    <source>
        <dbReference type="Proteomes" id="UP000886722"/>
    </source>
</evidence>
<dbReference type="EMBL" id="DVKT01000060">
    <property type="protein sequence ID" value="HIT39908.1"/>
    <property type="molecule type" value="Genomic_DNA"/>
</dbReference>
<proteinExistence type="predicted"/>
<comment type="caution">
    <text evidence="1">The sequence shown here is derived from an EMBL/GenBank/DDBJ whole genome shotgun (WGS) entry which is preliminary data.</text>
</comment>
<gene>
    <name evidence="1" type="ORF">IAD06_07740</name>
</gene>
<name>A0A9D1GFH3_9BACT</name>
<sequence length="127" mass="14887">MMKAYINIKEYSYLHLHQPFNKRIWLMKRERTYRTPHHFSFGERFDEMLMKGYYNGNQYIILSNHQFIGFPFLNKSAGDVTELNIAIRRQVGRTSGLPTDKGKPMLLAKRKRKPMSADIIADTAAGF</sequence>
<reference evidence="1" key="1">
    <citation type="submission" date="2020-10" db="EMBL/GenBank/DDBJ databases">
        <authorList>
            <person name="Gilroy R."/>
        </authorList>
    </citation>
    <scope>NUCLEOTIDE SEQUENCE</scope>
    <source>
        <strain evidence="1">21143</strain>
    </source>
</reference>
<organism evidence="1 2">
    <name type="scientific">Candidatus Caccoplasma intestinavium</name>
    <dbReference type="NCBI Taxonomy" id="2840716"/>
    <lineage>
        <taxon>Bacteria</taxon>
        <taxon>Pseudomonadati</taxon>
        <taxon>Bacteroidota</taxon>
        <taxon>Bacteroidia</taxon>
        <taxon>Bacteroidales</taxon>
        <taxon>Bacteroidaceae</taxon>
        <taxon>Bacteroidaceae incertae sedis</taxon>
        <taxon>Candidatus Caccoplasma</taxon>
    </lineage>
</organism>
<dbReference type="AlphaFoldDB" id="A0A9D1GFH3"/>
<accession>A0A9D1GFH3</accession>
<protein>
    <submittedName>
        <fullName evidence="1">Uncharacterized protein</fullName>
    </submittedName>
</protein>
<reference evidence="1" key="2">
    <citation type="journal article" date="2021" name="PeerJ">
        <title>Extensive microbial diversity within the chicken gut microbiome revealed by metagenomics and culture.</title>
        <authorList>
            <person name="Gilroy R."/>
            <person name="Ravi A."/>
            <person name="Getino M."/>
            <person name="Pursley I."/>
            <person name="Horton D.L."/>
            <person name="Alikhan N.F."/>
            <person name="Baker D."/>
            <person name="Gharbi K."/>
            <person name="Hall N."/>
            <person name="Watson M."/>
            <person name="Adriaenssens E.M."/>
            <person name="Foster-Nyarko E."/>
            <person name="Jarju S."/>
            <person name="Secka A."/>
            <person name="Antonio M."/>
            <person name="Oren A."/>
            <person name="Chaudhuri R.R."/>
            <person name="La Ragione R."/>
            <person name="Hildebrand F."/>
            <person name="Pallen M.J."/>
        </authorList>
    </citation>
    <scope>NUCLEOTIDE SEQUENCE</scope>
    <source>
        <strain evidence="1">21143</strain>
    </source>
</reference>
<evidence type="ECO:0000313" key="1">
    <source>
        <dbReference type="EMBL" id="HIT39908.1"/>
    </source>
</evidence>
<dbReference type="Proteomes" id="UP000886722">
    <property type="component" value="Unassembled WGS sequence"/>
</dbReference>